<dbReference type="Pfam" id="PF02470">
    <property type="entry name" value="MlaD"/>
    <property type="match status" value="1"/>
</dbReference>
<feature type="compositionally biased region" description="Polar residues" evidence="1">
    <location>
        <begin position="456"/>
        <end position="465"/>
    </location>
</feature>
<keyword evidence="2" id="KW-1133">Transmembrane helix</keyword>
<comment type="caution">
    <text evidence="5">The sequence shown here is derived from an EMBL/GenBank/DDBJ whole genome shotgun (WGS) entry which is preliminary data.</text>
</comment>
<dbReference type="PANTHER" id="PTHR33371:SF16">
    <property type="entry name" value="MCE-FAMILY PROTEIN MCE3F"/>
    <property type="match status" value="1"/>
</dbReference>
<feature type="region of interest" description="Disordered" evidence="1">
    <location>
        <begin position="433"/>
        <end position="465"/>
    </location>
</feature>
<keyword evidence="6" id="KW-1185">Reference proteome</keyword>
<dbReference type="EMBL" id="JANDBD010000003">
    <property type="protein sequence ID" value="MCP9272436.1"/>
    <property type="molecule type" value="Genomic_DNA"/>
</dbReference>
<gene>
    <name evidence="5" type="ORF">NM203_09585</name>
</gene>
<evidence type="ECO:0000259" key="4">
    <source>
        <dbReference type="Pfam" id="PF11887"/>
    </source>
</evidence>
<evidence type="ECO:0000313" key="5">
    <source>
        <dbReference type="EMBL" id="MCP9272436.1"/>
    </source>
</evidence>
<evidence type="ECO:0000313" key="6">
    <source>
        <dbReference type="Proteomes" id="UP001651690"/>
    </source>
</evidence>
<dbReference type="InterPro" id="IPR003399">
    <property type="entry name" value="Mce/MlaD"/>
</dbReference>
<evidence type="ECO:0000259" key="3">
    <source>
        <dbReference type="Pfam" id="PF02470"/>
    </source>
</evidence>
<dbReference type="InterPro" id="IPR052336">
    <property type="entry name" value="MlaD_Phospholipid_Transporter"/>
</dbReference>
<evidence type="ECO:0000256" key="1">
    <source>
        <dbReference type="SAM" id="MobiDB-lite"/>
    </source>
</evidence>
<feature type="region of interest" description="Disordered" evidence="1">
    <location>
        <begin position="375"/>
        <end position="397"/>
    </location>
</feature>
<protein>
    <submittedName>
        <fullName evidence="5">MCE family protein</fullName>
    </submittedName>
</protein>
<proteinExistence type="predicted"/>
<dbReference type="InterPro" id="IPR024516">
    <property type="entry name" value="Mce_C"/>
</dbReference>
<dbReference type="Pfam" id="PF11887">
    <property type="entry name" value="Mce4_CUP1"/>
    <property type="match status" value="1"/>
</dbReference>
<reference evidence="5 6" key="1">
    <citation type="submission" date="2022-06" db="EMBL/GenBank/DDBJ databases">
        <title>Mycolicibacterium sp. CAU 1645 isolated from seawater.</title>
        <authorList>
            <person name="Kim W."/>
        </authorList>
    </citation>
    <scope>NUCLEOTIDE SEQUENCE [LARGE SCALE GENOMIC DNA]</scope>
    <source>
        <strain evidence="5 6">CAU 1645</strain>
    </source>
</reference>
<evidence type="ECO:0000256" key="2">
    <source>
        <dbReference type="SAM" id="Phobius"/>
    </source>
</evidence>
<keyword evidence="2" id="KW-0812">Transmembrane</keyword>
<feature type="domain" description="Mce/MlaD" evidence="3">
    <location>
        <begin position="39"/>
        <end position="114"/>
    </location>
</feature>
<keyword evidence="2" id="KW-0472">Membrane</keyword>
<dbReference type="RefSeq" id="WP_255059616.1">
    <property type="nucleotide sequence ID" value="NZ_JANDBD010000003.1"/>
</dbReference>
<feature type="domain" description="Mammalian cell entry C-terminal" evidence="4">
    <location>
        <begin position="121"/>
        <end position="289"/>
    </location>
</feature>
<name>A0ABT1LZW5_9MYCO</name>
<accession>A0ABT1LZW5</accession>
<dbReference type="NCBIfam" id="TIGR00996">
    <property type="entry name" value="Mtu_fam_mce"/>
    <property type="match status" value="1"/>
</dbReference>
<dbReference type="InterPro" id="IPR005693">
    <property type="entry name" value="Mce"/>
</dbReference>
<dbReference type="Proteomes" id="UP001651690">
    <property type="component" value="Unassembled WGS sequence"/>
</dbReference>
<organism evidence="5 6">
    <name type="scientific">Mycolicibacterium arenosum</name>
    <dbReference type="NCBI Taxonomy" id="2952157"/>
    <lineage>
        <taxon>Bacteria</taxon>
        <taxon>Bacillati</taxon>
        <taxon>Actinomycetota</taxon>
        <taxon>Actinomycetes</taxon>
        <taxon>Mycobacteriales</taxon>
        <taxon>Mycobacteriaceae</taxon>
        <taxon>Mycolicibacterium</taxon>
    </lineage>
</organism>
<feature type="transmembrane region" description="Helical" evidence="2">
    <location>
        <begin position="10"/>
        <end position="29"/>
    </location>
</feature>
<dbReference type="PANTHER" id="PTHR33371">
    <property type="entry name" value="INTERMEMBRANE PHOSPHOLIPID TRANSPORT SYSTEM BINDING PROTEIN MLAD-RELATED"/>
    <property type="match status" value="1"/>
</dbReference>
<sequence>MLTRLIKTQLVIFTILTLIALIALGWYYLRLPSVVGIGQYYLKADLPRSGGLYATANVTYRGTTIGKVTEVVPTENGAQATMRIDSSFKVPADVTANVHSVSAIGEQYLDLVSGDGDPTQFLAPDSTIPVENSYVPSEVGPALDAANKGLAVLPKEKIDSLLTETADAVGGLGPALQRLVDSTTAIASDFKDNLPQVNDIITNSTPILDSQVNSGDAIRQWAANLNTIASQTAEQDAALRSGLQQAAPTADQLNAVFGDVRDALPQTLANLAIVNDLLKRYNKGLEQALVILPQGASVAQAGTIFEGEGLLHFGLSINQPPPCLTGFLPASEWRSPADTSTAPLPDGLYCKIPKDTQGNVVRGARNYPCADVPGKRAATPKECRSDEPYEPLGTNPWYGDPNQILTCPAPGARCDQPVKPGYVIPAPSVNNGMNPLPADQLPGTPPPVSDPLTAPGSGSVQCSGQQPNPCIYTPASGPTAIYNPASGEVTAPDGAKYTVTNSNNSGENGWKEMLAPAS</sequence>